<dbReference type="HAMAP" id="MF_00476">
    <property type="entry name" value="NikR"/>
    <property type="match status" value="1"/>
</dbReference>
<reference evidence="11" key="1">
    <citation type="submission" date="2018-02" db="EMBL/GenBank/DDBJ databases">
        <authorList>
            <person name="Hausmann B."/>
        </authorList>
    </citation>
    <scope>NUCLEOTIDE SEQUENCE [LARGE SCALE GENOMIC DNA]</scope>
    <source>
        <strain evidence="11">Peat soil MAG SbA5</strain>
    </source>
</reference>
<proteinExistence type="inferred from homology"/>
<feature type="binding site" evidence="7">
    <location>
        <position position="98"/>
    </location>
    <ligand>
        <name>Ni(2+)</name>
        <dbReference type="ChEBI" id="CHEBI:49786"/>
    </ligand>
</feature>
<comment type="function">
    <text evidence="7">Transcriptional regulator.</text>
</comment>
<keyword evidence="5 7" id="KW-0238">DNA-binding</keyword>
<dbReference type="Pfam" id="PF08753">
    <property type="entry name" value="NikR_C"/>
    <property type="match status" value="1"/>
</dbReference>
<dbReference type="PANTHER" id="PTHR34719">
    <property type="entry name" value="NICKEL-RESPONSIVE REGULATOR"/>
    <property type="match status" value="1"/>
</dbReference>
<dbReference type="InterPro" id="IPR014864">
    <property type="entry name" value="TF_NikR_Ni-bd_C"/>
</dbReference>
<dbReference type="SUPFAM" id="SSF47598">
    <property type="entry name" value="Ribbon-helix-helix"/>
    <property type="match status" value="1"/>
</dbReference>
<evidence type="ECO:0000256" key="1">
    <source>
        <dbReference type="ARBA" id="ARBA00008478"/>
    </source>
</evidence>
<evidence type="ECO:0000259" key="8">
    <source>
        <dbReference type="Pfam" id="PF01402"/>
    </source>
</evidence>
<evidence type="ECO:0000256" key="3">
    <source>
        <dbReference type="ARBA" id="ARBA00022723"/>
    </source>
</evidence>
<feature type="domain" description="Ribbon-helix-helix protein CopG" evidence="8">
    <location>
        <begin position="6"/>
        <end position="46"/>
    </location>
</feature>
<dbReference type="CDD" id="cd22231">
    <property type="entry name" value="RHH_NikR_HicB-like"/>
    <property type="match status" value="1"/>
</dbReference>
<dbReference type="InterPro" id="IPR022988">
    <property type="entry name" value="Ni_resp_reg_NikR"/>
</dbReference>
<protein>
    <recommendedName>
        <fullName evidence="7">Putative nickel-responsive regulator</fullName>
    </recommendedName>
</protein>
<dbReference type="InterPro" id="IPR010985">
    <property type="entry name" value="Ribbon_hlx_hlx"/>
</dbReference>
<evidence type="ECO:0000313" key="10">
    <source>
        <dbReference type="EMBL" id="SPE19864.1"/>
    </source>
</evidence>
<dbReference type="InterPro" id="IPR002145">
    <property type="entry name" value="CopG"/>
</dbReference>
<organism evidence="10 11">
    <name type="scientific">Candidatus Sulfuritelmatomonas gaucii</name>
    <dbReference type="NCBI Taxonomy" id="2043161"/>
    <lineage>
        <taxon>Bacteria</taxon>
        <taxon>Pseudomonadati</taxon>
        <taxon>Acidobacteriota</taxon>
        <taxon>Terriglobia</taxon>
        <taxon>Terriglobales</taxon>
        <taxon>Acidobacteriaceae</taxon>
        <taxon>Candidatus Sulfuritelmatomonas</taxon>
    </lineage>
</organism>
<evidence type="ECO:0000259" key="9">
    <source>
        <dbReference type="Pfam" id="PF08753"/>
    </source>
</evidence>
<dbReference type="InterPro" id="IPR050192">
    <property type="entry name" value="CopG/NikR_regulator"/>
</dbReference>
<feature type="binding site" evidence="7">
    <location>
        <position position="92"/>
    </location>
    <ligand>
        <name>Ni(2+)</name>
        <dbReference type="ChEBI" id="CHEBI:49786"/>
    </ligand>
</feature>
<dbReference type="Pfam" id="PF01402">
    <property type="entry name" value="RHH_1"/>
    <property type="match status" value="1"/>
</dbReference>
<accession>A0A2N9L9Y3</accession>
<feature type="binding site" evidence="7">
    <location>
        <position position="79"/>
    </location>
    <ligand>
        <name>Ni(2+)</name>
        <dbReference type="ChEBI" id="CHEBI:49786"/>
    </ligand>
</feature>
<dbReference type="Proteomes" id="UP000239735">
    <property type="component" value="Unassembled WGS sequence"/>
</dbReference>
<feature type="domain" description="Transcription factor NikR nickel binding C-terminal" evidence="9">
    <location>
        <begin position="56"/>
        <end position="132"/>
    </location>
</feature>
<evidence type="ECO:0000256" key="6">
    <source>
        <dbReference type="ARBA" id="ARBA00023163"/>
    </source>
</evidence>
<dbReference type="InterPro" id="IPR045865">
    <property type="entry name" value="ACT-like_dom_sf"/>
</dbReference>
<feature type="binding site" evidence="7">
    <location>
        <position position="90"/>
    </location>
    <ligand>
        <name>Ni(2+)</name>
        <dbReference type="ChEBI" id="CHEBI:49786"/>
    </ligand>
</feature>
<keyword evidence="6 7" id="KW-0804">Transcription</keyword>
<dbReference type="GO" id="GO:0016151">
    <property type="term" value="F:nickel cation binding"/>
    <property type="evidence" value="ECO:0007669"/>
    <property type="project" value="UniProtKB-UniRule"/>
</dbReference>
<dbReference type="PANTHER" id="PTHR34719:SF2">
    <property type="entry name" value="NICKEL-RESPONSIVE REGULATOR"/>
    <property type="match status" value="1"/>
</dbReference>
<dbReference type="InterPro" id="IPR013321">
    <property type="entry name" value="Arc_rbn_hlx_hlx"/>
</dbReference>
<dbReference type="GO" id="GO:0010045">
    <property type="term" value="P:response to nickel cation"/>
    <property type="evidence" value="ECO:0007669"/>
    <property type="project" value="InterPro"/>
</dbReference>
<keyword evidence="4 7" id="KW-0805">Transcription regulation</keyword>
<evidence type="ECO:0000256" key="2">
    <source>
        <dbReference type="ARBA" id="ARBA00022596"/>
    </source>
</evidence>
<dbReference type="SUPFAM" id="SSF55021">
    <property type="entry name" value="ACT-like"/>
    <property type="match status" value="1"/>
</dbReference>
<dbReference type="NCBIfam" id="NF003381">
    <property type="entry name" value="PRK04460.1"/>
    <property type="match status" value="1"/>
</dbReference>
<keyword evidence="3 7" id="KW-0479">Metal-binding</keyword>
<sequence length="160" mass="17745">MGELSRIGIALDSDLLERFDHSIEKSGYTNRSEAFRDLIRDRLVREATASPAATVVGTVTLIFNHHAHGITERLTEAQHAHHDLVVSTSHAHLDHDSCLEVLIVHGKAGRVQHFADILIGLKGVQHGRLVMTVPTHALDAADEHTHEHEHSHDHPHKHSS</sequence>
<keyword evidence="2 7" id="KW-0533">Nickel</keyword>
<evidence type="ECO:0000256" key="4">
    <source>
        <dbReference type="ARBA" id="ARBA00023015"/>
    </source>
</evidence>
<evidence type="ECO:0000256" key="7">
    <source>
        <dbReference type="HAMAP-Rule" id="MF_00476"/>
    </source>
</evidence>
<gene>
    <name evidence="10" type="ORF">SBA5_250094</name>
</gene>
<dbReference type="GO" id="GO:0003677">
    <property type="term" value="F:DNA binding"/>
    <property type="evidence" value="ECO:0007669"/>
    <property type="project" value="UniProtKB-KW"/>
</dbReference>
<dbReference type="Gene3D" id="1.10.1220.10">
    <property type="entry name" value="Met repressor-like"/>
    <property type="match status" value="1"/>
</dbReference>
<evidence type="ECO:0000256" key="5">
    <source>
        <dbReference type="ARBA" id="ARBA00023125"/>
    </source>
</evidence>
<dbReference type="NCBIfam" id="NF002169">
    <property type="entry name" value="PRK01002.1"/>
    <property type="match status" value="1"/>
</dbReference>
<dbReference type="OrthoDB" id="9806294at2"/>
<dbReference type="AlphaFoldDB" id="A0A2N9L9Y3"/>
<dbReference type="Gene3D" id="3.30.70.1150">
    <property type="entry name" value="ACT-like. Chain A, domain 2"/>
    <property type="match status" value="1"/>
</dbReference>
<evidence type="ECO:0000313" key="11">
    <source>
        <dbReference type="Proteomes" id="UP000239735"/>
    </source>
</evidence>
<name>A0A2N9L9Y3_9BACT</name>
<dbReference type="GO" id="GO:0003700">
    <property type="term" value="F:DNA-binding transcription factor activity"/>
    <property type="evidence" value="ECO:0007669"/>
    <property type="project" value="UniProtKB-UniRule"/>
</dbReference>
<dbReference type="EMBL" id="OKRB01000081">
    <property type="protein sequence ID" value="SPE19864.1"/>
    <property type="molecule type" value="Genomic_DNA"/>
</dbReference>
<dbReference type="InterPro" id="IPR027271">
    <property type="entry name" value="Acetolactate_synth/TF_NikR_C"/>
</dbReference>
<comment type="cofactor">
    <cofactor evidence="7">
        <name>Ni(2+)</name>
        <dbReference type="ChEBI" id="CHEBI:49786"/>
    </cofactor>
    <text evidence="7">Binds 1 nickel ion per subunit.</text>
</comment>
<comment type="similarity">
    <text evidence="1 7">Belongs to the transcriptional regulatory CopG/NikR family.</text>
</comment>
<dbReference type="NCBIfam" id="NF002815">
    <property type="entry name" value="PRK02967.1"/>
    <property type="match status" value="1"/>
</dbReference>